<name>A0A0A9G6L3_ARUDO</name>
<dbReference type="AlphaFoldDB" id="A0A0A9G6L3"/>
<reference evidence="1" key="1">
    <citation type="submission" date="2014-09" db="EMBL/GenBank/DDBJ databases">
        <authorList>
            <person name="Magalhaes I.L.F."/>
            <person name="Oliveira U."/>
            <person name="Santos F.R."/>
            <person name="Vidigal T.H.D.A."/>
            <person name="Brescovit A.D."/>
            <person name="Santos A.J."/>
        </authorList>
    </citation>
    <scope>NUCLEOTIDE SEQUENCE</scope>
    <source>
        <tissue evidence="1">Shoot tissue taken approximately 20 cm above the soil surface</tissue>
    </source>
</reference>
<proteinExistence type="predicted"/>
<reference evidence="1" key="2">
    <citation type="journal article" date="2015" name="Data Brief">
        <title>Shoot transcriptome of the giant reed, Arundo donax.</title>
        <authorList>
            <person name="Barrero R.A."/>
            <person name="Guerrero F.D."/>
            <person name="Moolhuijzen P."/>
            <person name="Goolsby J.A."/>
            <person name="Tidwell J."/>
            <person name="Bellgard S.E."/>
            <person name="Bellgard M.I."/>
        </authorList>
    </citation>
    <scope>NUCLEOTIDE SEQUENCE</scope>
    <source>
        <tissue evidence="1">Shoot tissue taken approximately 20 cm above the soil surface</tissue>
    </source>
</reference>
<evidence type="ECO:0000313" key="1">
    <source>
        <dbReference type="EMBL" id="JAE16333.1"/>
    </source>
</evidence>
<accession>A0A0A9G6L3</accession>
<organism evidence="1">
    <name type="scientific">Arundo donax</name>
    <name type="common">Giant reed</name>
    <name type="synonym">Donax arundinaceus</name>
    <dbReference type="NCBI Taxonomy" id="35708"/>
    <lineage>
        <taxon>Eukaryota</taxon>
        <taxon>Viridiplantae</taxon>
        <taxon>Streptophyta</taxon>
        <taxon>Embryophyta</taxon>
        <taxon>Tracheophyta</taxon>
        <taxon>Spermatophyta</taxon>
        <taxon>Magnoliopsida</taxon>
        <taxon>Liliopsida</taxon>
        <taxon>Poales</taxon>
        <taxon>Poaceae</taxon>
        <taxon>PACMAD clade</taxon>
        <taxon>Arundinoideae</taxon>
        <taxon>Arundineae</taxon>
        <taxon>Arundo</taxon>
    </lineage>
</organism>
<sequence>MLTNGVIFPKNLCTQMNCCCNVDSVDLLVV</sequence>
<protein>
    <submittedName>
        <fullName evidence="1">Uncharacterized protein</fullName>
    </submittedName>
</protein>
<dbReference type="EMBL" id="GBRH01181563">
    <property type="protein sequence ID" value="JAE16333.1"/>
    <property type="molecule type" value="Transcribed_RNA"/>
</dbReference>